<dbReference type="EMBL" id="KZ679694">
    <property type="protein sequence ID" value="PTB49093.1"/>
    <property type="molecule type" value="Genomic_DNA"/>
</dbReference>
<dbReference type="RefSeq" id="XP_024768770.1">
    <property type="nucleotide sequence ID" value="XM_024919962.1"/>
</dbReference>
<protein>
    <recommendedName>
        <fullName evidence="4">REJ domain-containing protein</fullName>
    </recommendedName>
</protein>
<accession>A0A2T3ZWI6</accession>
<reference evidence="2 3" key="1">
    <citation type="submission" date="2016-07" db="EMBL/GenBank/DDBJ databases">
        <title>Multiple horizontal gene transfer events from other fungi enriched the ability of initially mycotrophic Trichoderma (Ascomycota) to feed on dead plant biomass.</title>
        <authorList>
            <consortium name="DOE Joint Genome Institute"/>
            <person name="Aerts A."/>
            <person name="Atanasova L."/>
            <person name="Chenthamara K."/>
            <person name="Zhang J."/>
            <person name="Grujic M."/>
            <person name="Henrissat B."/>
            <person name="Kuo A."/>
            <person name="Salamov A."/>
            <person name="Lipzen A."/>
            <person name="Labutti K."/>
            <person name="Barry K."/>
            <person name="Miao Y."/>
            <person name="Rahimi M.J."/>
            <person name="Shen Q."/>
            <person name="Grigoriev I.V."/>
            <person name="Kubicek C.P."/>
            <person name="Druzhinina I.S."/>
        </authorList>
    </citation>
    <scope>NUCLEOTIDE SEQUENCE [LARGE SCALE GENOMIC DNA]</scope>
    <source>
        <strain evidence="2 3">CBS 226.95</strain>
    </source>
</reference>
<keyword evidence="3" id="KW-1185">Reference proteome</keyword>
<organism evidence="2 3">
    <name type="scientific">Trichoderma harzianum CBS 226.95</name>
    <dbReference type="NCBI Taxonomy" id="983964"/>
    <lineage>
        <taxon>Eukaryota</taxon>
        <taxon>Fungi</taxon>
        <taxon>Dikarya</taxon>
        <taxon>Ascomycota</taxon>
        <taxon>Pezizomycotina</taxon>
        <taxon>Sordariomycetes</taxon>
        <taxon>Hypocreomycetidae</taxon>
        <taxon>Hypocreales</taxon>
        <taxon>Hypocreaceae</taxon>
        <taxon>Trichoderma</taxon>
    </lineage>
</organism>
<dbReference type="Proteomes" id="UP000241690">
    <property type="component" value="Unassembled WGS sequence"/>
</dbReference>
<evidence type="ECO:0000313" key="2">
    <source>
        <dbReference type="EMBL" id="PTB49093.1"/>
    </source>
</evidence>
<sequence>MAACTFKVPPRPGQQARVHRLYLALVPLAALTLSDSGPESCRQASTLFSSRSIMTSFSLSPSLQSSANLHSDSYSSR</sequence>
<evidence type="ECO:0000256" key="1">
    <source>
        <dbReference type="SAM" id="SignalP"/>
    </source>
</evidence>
<dbReference type="AlphaFoldDB" id="A0A2T3ZWI6"/>
<proteinExistence type="predicted"/>
<keyword evidence="1" id="KW-0732">Signal</keyword>
<feature type="signal peptide" evidence="1">
    <location>
        <begin position="1"/>
        <end position="36"/>
    </location>
</feature>
<dbReference type="GeneID" id="36628531"/>
<feature type="chain" id="PRO_5015548513" description="REJ domain-containing protein" evidence="1">
    <location>
        <begin position="37"/>
        <end position="77"/>
    </location>
</feature>
<evidence type="ECO:0000313" key="3">
    <source>
        <dbReference type="Proteomes" id="UP000241690"/>
    </source>
</evidence>
<evidence type="ECO:0008006" key="4">
    <source>
        <dbReference type="Google" id="ProtNLM"/>
    </source>
</evidence>
<name>A0A2T3ZWI6_TRIHA</name>
<gene>
    <name evidence="2" type="ORF">M431DRAFT_513141</name>
</gene>